<gene>
    <name evidence="5" type="ORF">GCM10007094_10170</name>
</gene>
<evidence type="ECO:0000256" key="3">
    <source>
        <dbReference type="ARBA" id="ARBA00035826"/>
    </source>
</evidence>
<dbReference type="PANTHER" id="PTHR33442:SF1">
    <property type="entry name" value="TRANS-3-HYDROXY-L-PROLINE DEHYDRATASE"/>
    <property type="match status" value="1"/>
</dbReference>
<keyword evidence="2" id="KW-0413">Isomerase</keyword>
<comment type="similarity">
    <text evidence="1">Belongs to the proline racemase family.</text>
</comment>
<evidence type="ECO:0000256" key="2">
    <source>
        <dbReference type="ARBA" id="ARBA00023235"/>
    </source>
</evidence>
<evidence type="ECO:0000313" key="5">
    <source>
        <dbReference type="EMBL" id="GHB24113.1"/>
    </source>
</evidence>
<accession>A0ABQ3E5S1</accession>
<dbReference type="InterPro" id="IPR008794">
    <property type="entry name" value="Pro_racemase_fam"/>
</dbReference>
<dbReference type="PIRSF" id="PIRSF029792">
    <property type="entry name" value="Pro_racemase"/>
    <property type="match status" value="1"/>
</dbReference>
<organism evidence="5 6">
    <name type="scientific">Pseudovibrio japonicus</name>
    <dbReference type="NCBI Taxonomy" id="366534"/>
    <lineage>
        <taxon>Bacteria</taxon>
        <taxon>Pseudomonadati</taxon>
        <taxon>Pseudomonadota</taxon>
        <taxon>Alphaproteobacteria</taxon>
        <taxon>Hyphomicrobiales</taxon>
        <taxon>Stappiaceae</taxon>
        <taxon>Pseudovibrio</taxon>
    </lineage>
</organism>
<dbReference type="SFLD" id="SFLDS00028">
    <property type="entry name" value="Proline_Racemase"/>
    <property type="match status" value="1"/>
</dbReference>
<dbReference type="SUPFAM" id="SSF54506">
    <property type="entry name" value="Diaminopimelate epimerase-like"/>
    <property type="match status" value="1"/>
</dbReference>
<dbReference type="Pfam" id="PF05544">
    <property type="entry name" value="Pro_racemase"/>
    <property type="match status" value="1"/>
</dbReference>
<dbReference type="EMBL" id="BMXE01000002">
    <property type="protein sequence ID" value="GHB24113.1"/>
    <property type="molecule type" value="Genomic_DNA"/>
</dbReference>
<reference evidence="6" key="1">
    <citation type="journal article" date="2019" name="Int. J. Syst. Evol. Microbiol.">
        <title>The Global Catalogue of Microorganisms (GCM) 10K type strain sequencing project: providing services to taxonomists for standard genome sequencing and annotation.</title>
        <authorList>
            <consortium name="The Broad Institute Genomics Platform"/>
            <consortium name="The Broad Institute Genome Sequencing Center for Infectious Disease"/>
            <person name="Wu L."/>
            <person name="Ma J."/>
        </authorList>
    </citation>
    <scope>NUCLEOTIDE SEQUENCE [LARGE SCALE GENOMIC DNA]</scope>
    <source>
        <strain evidence="6">KCTC 12861</strain>
    </source>
</reference>
<dbReference type="Proteomes" id="UP000637980">
    <property type="component" value="Unassembled WGS sequence"/>
</dbReference>
<name>A0ABQ3E5S1_9HYPH</name>
<dbReference type="EC" id="5.1.1.8" evidence="4"/>
<proteinExistence type="inferred from homology"/>
<evidence type="ECO:0000256" key="1">
    <source>
        <dbReference type="ARBA" id="ARBA00007529"/>
    </source>
</evidence>
<comment type="catalytic activity">
    <reaction evidence="3">
        <text>trans-4-hydroxy-L-proline = cis-4-hydroxy-D-proline</text>
        <dbReference type="Rhea" id="RHEA:21152"/>
        <dbReference type="ChEBI" id="CHEBI:57690"/>
        <dbReference type="ChEBI" id="CHEBI:58375"/>
        <dbReference type="EC" id="5.1.1.8"/>
    </reaction>
</comment>
<sequence length="336" mass="36446">MDKQQKITVVNMHAGGEPLRIVRSGYPEIPGDTIMEKRRYARENLDHLRHFLMFEPRGHVGMYGAVLVEASHPDAHFGVLFMHNEGYSTMCGHAILALGRYAIDHGLVEATEPVTEVRIECPCGLVVASVQVKDGVTGAVSFNSVPAFLHSRDVTVEVNGIGELSVDVAYGGAFYGVVPAYMFGLNVQKSRTRYLIDAANAVSAGIRSVVTLQHPDDADLAFLYGTMLTDGNDTYSADPTANVFVFADSQVDRSPTGSGIAARIAAQAARGLISKGQKRRFESLIGTSFECTYLEDTKCGEHDAIIAKVEGKAHYSGVASFWREGDDPVKDGFLLR</sequence>
<evidence type="ECO:0000313" key="6">
    <source>
        <dbReference type="Proteomes" id="UP000637980"/>
    </source>
</evidence>
<comment type="caution">
    <text evidence="5">The sequence shown here is derived from an EMBL/GenBank/DDBJ whole genome shotgun (WGS) entry which is preliminary data.</text>
</comment>
<evidence type="ECO:0000256" key="4">
    <source>
        <dbReference type="ARBA" id="ARBA00039135"/>
    </source>
</evidence>
<dbReference type="PANTHER" id="PTHR33442">
    <property type="entry name" value="TRANS-3-HYDROXY-L-PROLINE DEHYDRATASE"/>
    <property type="match status" value="1"/>
</dbReference>
<dbReference type="RefSeq" id="WP_189435709.1">
    <property type="nucleotide sequence ID" value="NZ_BMXE01000002.1"/>
</dbReference>
<keyword evidence="6" id="KW-1185">Reference proteome</keyword>
<dbReference type="Gene3D" id="3.10.310.10">
    <property type="entry name" value="Diaminopimelate Epimerase, Chain A, domain 1"/>
    <property type="match status" value="2"/>
</dbReference>
<protein>
    <recommendedName>
        <fullName evidence="4">4-hydroxyproline epimerase</fullName>
        <ecNumber evidence="4">5.1.1.8</ecNumber>
    </recommendedName>
</protein>